<accession>A0ABV7G7Q6</accession>
<dbReference type="InterPro" id="IPR036188">
    <property type="entry name" value="FAD/NAD-bd_sf"/>
</dbReference>
<proteinExistence type="predicted"/>
<dbReference type="SUPFAM" id="SSF54373">
    <property type="entry name" value="FAD-linked reductases, C-terminal domain"/>
    <property type="match status" value="1"/>
</dbReference>
<dbReference type="Gene3D" id="3.30.9.10">
    <property type="entry name" value="D-Amino Acid Oxidase, subunit A, domain 2"/>
    <property type="match status" value="1"/>
</dbReference>
<evidence type="ECO:0000259" key="3">
    <source>
        <dbReference type="Pfam" id="PF04324"/>
    </source>
</evidence>
<name>A0ABV7G7Q6_9PROT</name>
<evidence type="ECO:0000256" key="1">
    <source>
        <dbReference type="ARBA" id="ARBA00023002"/>
    </source>
</evidence>
<dbReference type="InterPro" id="IPR052745">
    <property type="entry name" value="G3P_Oxidase/Oxidoreductase"/>
</dbReference>
<comment type="caution">
    <text evidence="4">The sequence shown here is derived from an EMBL/GenBank/DDBJ whole genome shotgun (WGS) entry which is preliminary data.</text>
</comment>
<keyword evidence="1" id="KW-0560">Oxidoreductase</keyword>
<protein>
    <submittedName>
        <fullName evidence="4">NAD(P)/FAD-dependent oxidoreductase</fullName>
    </submittedName>
</protein>
<dbReference type="InterPro" id="IPR007419">
    <property type="entry name" value="BFD-like_2Fe2S-bd_dom"/>
</dbReference>
<dbReference type="Gene3D" id="1.10.10.1100">
    <property type="entry name" value="BFD-like [2Fe-2S]-binding domain"/>
    <property type="match status" value="1"/>
</dbReference>
<dbReference type="CDD" id="cd19946">
    <property type="entry name" value="GlpA-like_Fer2_BFD-like"/>
    <property type="match status" value="1"/>
</dbReference>
<dbReference type="EMBL" id="JBHRTN010000029">
    <property type="protein sequence ID" value="MFC3127696.1"/>
    <property type="molecule type" value="Genomic_DNA"/>
</dbReference>
<dbReference type="InterPro" id="IPR041854">
    <property type="entry name" value="BFD-like_2Fe2S-bd_dom_sf"/>
</dbReference>
<dbReference type="Pfam" id="PF01266">
    <property type="entry name" value="DAO"/>
    <property type="match status" value="1"/>
</dbReference>
<keyword evidence="5" id="KW-1185">Reference proteome</keyword>
<dbReference type="RefSeq" id="WP_379599882.1">
    <property type="nucleotide sequence ID" value="NZ_JBHRTN010000029.1"/>
</dbReference>
<feature type="domain" description="FAD dependent oxidoreductase" evidence="2">
    <location>
        <begin position="2"/>
        <end position="349"/>
    </location>
</feature>
<dbReference type="SUPFAM" id="SSF51905">
    <property type="entry name" value="FAD/NAD(P)-binding domain"/>
    <property type="match status" value="1"/>
</dbReference>
<gene>
    <name evidence="4" type="ORF">ACFOD4_21745</name>
</gene>
<dbReference type="Proteomes" id="UP001595593">
    <property type="component" value="Unassembled WGS sequence"/>
</dbReference>
<sequence>MAVIGGGVVGCAVLREFVLGGLTAVLLESSPDLLSGASKANSALLHTGFDAVPGSLEARLVADGHARYRAIHQRLNLPLLETGAIVVAWTEAEQNALPEIMAKALANGVADARPLGPAEIRQREPFLAADLLGGVLVPGEAVIDAWSAPLAYALQALANGGAIWRNARVCGGRREHGVWTLTTAAGPARARVVVNCAGNQGDIVEAIVRPSPFEIRPRKGQFVVLDKTAHDLARSILLPVPSEGTKGVVIARTAYGNLLVGPTAEEQQDREMATVEPALLQFLLDRGVRMIPALAREPVTATYAGLRPATQFKDYQIEALPAERWISVAGIRSTGLTGALGIAAHLAALHAEHFGPLSAIADPLWTPVPNLAEARPRLWQQPARDEIICQCEMVTRAEIEAALQGPLPAGDLGGLKRRTRCMMGRCQGFYCTRRVMEIAAPRLPGLVEMLA</sequence>
<dbReference type="PANTHER" id="PTHR42720">
    <property type="entry name" value="GLYCEROL-3-PHOSPHATE DEHYDROGENASE"/>
    <property type="match status" value="1"/>
</dbReference>
<feature type="domain" description="BFD-like [2Fe-2S]-binding" evidence="3">
    <location>
        <begin position="387"/>
        <end position="438"/>
    </location>
</feature>
<reference evidence="5" key="1">
    <citation type="journal article" date="2019" name="Int. J. Syst. Evol. Microbiol.">
        <title>The Global Catalogue of Microorganisms (GCM) 10K type strain sequencing project: providing services to taxonomists for standard genome sequencing and annotation.</title>
        <authorList>
            <consortium name="The Broad Institute Genomics Platform"/>
            <consortium name="The Broad Institute Genome Sequencing Center for Infectious Disease"/>
            <person name="Wu L."/>
            <person name="Ma J."/>
        </authorList>
    </citation>
    <scope>NUCLEOTIDE SEQUENCE [LARGE SCALE GENOMIC DNA]</scope>
    <source>
        <strain evidence="5">KCTC 52094</strain>
    </source>
</reference>
<evidence type="ECO:0000313" key="5">
    <source>
        <dbReference type="Proteomes" id="UP001595593"/>
    </source>
</evidence>
<dbReference type="Pfam" id="PF04324">
    <property type="entry name" value="Fer2_BFD"/>
    <property type="match status" value="1"/>
</dbReference>
<dbReference type="Gene3D" id="3.50.50.60">
    <property type="entry name" value="FAD/NAD(P)-binding domain"/>
    <property type="match status" value="1"/>
</dbReference>
<dbReference type="InterPro" id="IPR006076">
    <property type="entry name" value="FAD-dep_OxRdtase"/>
</dbReference>
<organism evidence="4 5">
    <name type="scientific">Teichococcus globiformis</name>
    <dbReference type="NCBI Taxonomy" id="2307229"/>
    <lineage>
        <taxon>Bacteria</taxon>
        <taxon>Pseudomonadati</taxon>
        <taxon>Pseudomonadota</taxon>
        <taxon>Alphaproteobacteria</taxon>
        <taxon>Acetobacterales</taxon>
        <taxon>Roseomonadaceae</taxon>
        <taxon>Roseomonas</taxon>
    </lineage>
</organism>
<dbReference type="PANTHER" id="PTHR42720:SF1">
    <property type="entry name" value="GLYCEROL 3-PHOSPHATE OXIDASE"/>
    <property type="match status" value="1"/>
</dbReference>
<evidence type="ECO:0000259" key="2">
    <source>
        <dbReference type="Pfam" id="PF01266"/>
    </source>
</evidence>
<evidence type="ECO:0000313" key="4">
    <source>
        <dbReference type="EMBL" id="MFC3127696.1"/>
    </source>
</evidence>